<evidence type="ECO:0000313" key="2">
    <source>
        <dbReference type="Proteomes" id="UP001150581"/>
    </source>
</evidence>
<reference evidence="1" key="1">
    <citation type="submission" date="2022-07" db="EMBL/GenBank/DDBJ databases">
        <title>Phylogenomic reconstructions and comparative analyses of Kickxellomycotina fungi.</title>
        <authorList>
            <person name="Reynolds N.K."/>
            <person name="Stajich J.E."/>
            <person name="Barry K."/>
            <person name="Grigoriev I.V."/>
            <person name="Crous P."/>
            <person name="Smith M.E."/>
        </authorList>
    </citation>
    <scope>NUCLEOTIDE SEQUENCE</scope>
    <source>
        <strain evidence="1">Benny 63K</strain>
    </source>
</reference>
<sequence length="751" mass="82504">MSDNVKTDIISLSSDDDNGIYVHPEPISDDRDRIHITPVHRFIGFGASQTSGSLILSPGTPDLPSPSALLGAPRRLSSRRPSSQHALSPHILSQPPTRRESLNIDNTIFTREEALELPSSPPLAAADDEIDGMNKWRPPNALNSSPPLPQFSDDFADNFDDNDCQILDDFIDAQAHVDGAALSETSRMPHVPRLNMATSILGRPLIPSNYSDSSVATDILSSSENEENQVLYGQRRFSRRAMSMDDEVYSMSTDPSLPPSNARAHRLIHSDGPDYINSADNNNSSSSLNIPWLVGEPPQARITQSMSLTTDIGRQSSRVEKKAERCALAEKRIAERAEKRQRKEREREFQRGLSSVNKKKVDFKDLARDMTLVADPGLLQLLGEPKRTASATTAIDGEDTSEHAAAASLEVSAGASHPVFGHLLEEGIAWRVEPAAMASAVHWEMRVRRKWESSLNLYVPLAHPRVVNVRSAAMVVIGSKRFVEMVAADRIAHRLGIWRAALAVKRLFVVVVGLQKHLHKTANAETREFARQMRQHLKDGGGGSGGSSQPLPRQQQQQADSASAAMGSLTQSDIEEAMLRLHMTCPWTSWFTQCSDTKGLSKLLWQATSDIARSEFYGDKGGENNSEFSSGSETNDGPSPLSFVTSEVVSGLRAAVVRSGADLTDSWVRALTQIPKVTQPVAQCIIAKYPTPRRLFDAWRDLGSEPKRELMLAQLTVASASSAGRRLGTVMSGRIYRFFNEPDPTRPFAEL</sequence>
<accession>A0ACC1IW14</accession>
<evidence type="ECO:0000313" key="1">
    <source>
        <dbReference type="EMBL" id="KAJ1901864.1"/>
    </source>
</evidence>
<keyword evidence="2" id="KW-1185">Reference proteome</keyword>
<organism evidence="1 2">
    <name type="scientific">Kickxella alabastrina</name>
    <dbReference type="NCBI Taxonomy" id="61397"/>
    <lineage>
        <taxon>Eukaryota</taxon>
        <taxon>Fungi</taxon>
        <taxon>Fungi incertae sedis</taxon>
        <taxon>Zoopagomycota</taxon>
        <taxon>Kickxellomycotina</taxon>
        <taxon>Kickxellomycetes</taxon>
        <taxon>Kickxellales</taxon>
        <taxon>Kickxellaceae</taxon>
        <taxon>Kickxella</taxon>
    </lineage>
</organism>
<proteinExistence type="predicted"/>
<comment type="caution">
    <text evidence="1">The sequence shown here is derived from an EMBL/GenBank/DDBJ whole genome shotgun (WGS) entry which is preliminary data.</text>
</comment>
<protein>
    <submittedName>
        <fullName evidence="1">Uncharacterized protein</fullName>
    </submittedName>
</protein>
<dbReference type="Proteomes" id="UP001150581">
    <property type="component" value="Unassembled WGS sequence"/>
</dbReference>
<name>A0ACC1IW14_9FUNG</name>
<dbReference type="EMBL" id="JANBPG010000013">
    <property type="protein sequence ID" value="KAJ1901864.1"/>
    <property type="molecule type" value="Genomic_DNA"/>
</dbReference>
<gene>
    <name evidence="1" type="ORF">LPJ66_000475</name>
</gene>